<dbReference type="InterPro" id="IPR000792">
    <property type="entry name" value="Tscrpt_reg_LuxR_C"/>
</dbReference>
<dbReference type="GO" id="GO:0006355">
    <property type="term" value="P:regulation of DNA-templated transcription"/>
    <property type="evidence" value="ECO:0007669"/>
    <property type="project" value="InterPro"/>
</dbReference>
<evidence type="ECO:0000259" key="4">
    <source>
        <dbReference type="PROSITE" id="PS50043"/>
    </source>
</evidence>
<dbReference type="PROSITE" id="PS50043">
    <property type="entry name" value="HTH_LUXR_2"/>
    <property type="match status" value="1"/>
</dbReference>
<dbReference type="Gene3D" id="1.10.10.10">
    <property type="entry name" value="Winged helix-like DNA-binding domain superfamily/Winged helix DNA-binding domain"/>
    <property type="match status" value="1"/>
</dbReference>
<dbReference type="Gene3D" id="3.30.450.20">
    <property type="entry name" value="PAS domain"/>
    <property type="match status" value="1"/>
</dbReference>
<evidence type="ECO:0000313" key="5">
    <source>
        <dbReference type="EMBL" id="HER40130.1"/>
    </source>
</evidence>
<keyword evidence="2" id="KW-0238">DNA-binding</keyword>
<dbReference type="PANTHER" id="PTHR44688:SF16">
    <property type="entry name" value="DNA-BINDING TRANSCRIPTIONAL ACTIVATOR DEVR_DOSR"/>
    <property type="match status" value="1"/>
</dbReference>
<evidence type="ECO:0000256" key="3">
    <source>
        <dbReference type="ARBA" id="ARBA00023163"/>
    </source>
</evidence>
<evidence type="ECO:0000256" key="1">
    <source>
        <dbReference type="ARBA" id="ARBA00023015"/>
    </source>
</evidence>
<sequence length="291" mass="33501">METNSSGPYNSYIYYFQFQNYMQTDLQKISDFWKEKYSCQVKEYRTYKISEDFKRYASMFALGNTYLYIVNLYNFELEYITESVEGFVGKKAKNIVLRDLLETVLPEDIQNLNLKSKVINDFYTSFLNRDTVLTYKNIFSYRMTDAGGKVRTILYQAMPLSVLKNGTPEHVLCIQTDVSHLKVTSTSAVSFINMDGGKCYYNVNISKGIFDPRSCEGGEKDLSELFSEREKEIVIKLSRGLNAEQIARELNLSHHTIKTHRRNILQKSGCANTTELVAKCLTTGIISPSLY</sequence>
<name>A0A7C2QYN1_9FLAO</name>
<dbReference type="Proteomes" id="UP000885753">
    <property type="component" value="Unassembled WGS sequence"/>
</dbReference>
<feature type="domain" description="HTH luxR-type" evidence="4">
    <location>
        <begin position="219"/>
        <end position="284"/>
    </location>
</feature>
<gene>
    <name evidence="5" type="ORF">ENO10_02820</name>
</gene>
<reference evidence="5" key="1">
    <citation type="journal article" date="2020" name="mSystems">
        <title>Genome- and Community-Level Interaction Insights into Carbon Utilization and Element Cycling Functions of Hydrothermarchaeota in Hydrothermal Sediment.</title>
        <authorList>
            <person name="Zhou Z."/>
            <person name="Liu Y."/>
            <person name="Xu W."/>
            <person name="Pan J."/>
            <person name="Luo Z.H."/>
            <person name="Li M."/>
        </authorList>
    </citation>
    <scope>NUCLEOTIDE SEQUENCE [LARGE SCALE GENOMIC DNA]</scope>
    <source>
        <strain evidence="5">SpSt-1235</strain>
    </source>
</reference>
<dbReference type="AlphaFoldDB" id="A0A7C2QYN1"/>
<evidence type="ECO:0000256" key="2">
    <source>
        <dbReference type="ARBA" id="ARBA00023125"/>
    </source>
</evidence>
<organism evidence="5">
    <name type="scientific">Salinimicrobium catena</name>
    <dbReference type="NCBI Taxonomy" id="390640"/>
    <lineage>
        <taxon>Bacteria</taxon>
        <taxon>Pseudomonadati</taxon>
        <taxon>Bacteroidota</taxon>
        <taxon>Flavobacteriia</taxon>
        <taxon>Flavobacteriales</taxon>
        <taxon>Flavobacteriaceae</taxon>
        <taxon>Salinimicrobium</taxon>
    </lineage>
</organism>
<dbReference type="CDD" id="cd06170">
    <property type="entry name" value="LuxR_C_like"/>
    <property type="match status" value="1"/>
</dbReference>
<accession>A0A7C2QYN1</accession>
<comment type="caution">
    <text evidence="5">The sequence shown here is derived from an EMBL/GenBank/DDBJ whole genome shotgun (WGS) entry which is preliminary data.</text>
</comment>
<keyword evidence="1" id="KW-0805">Transcription regulation</keyword>
<dbReference type="SMART" id="SM00421">
    <property type="entry name" value="HTH_LUXR"/>
    <property type="match status" value="1"/>
</dbReference>
<dbReference type="PANTHER" id="PTHR44688">
    <property type="entry name" value="DNA-BINDING TRANSCRIPTIONAL ACTIVATOR DEVR_DOSR"/>
    <property type="match status" value="1"/>
</dbReference>
<proteinExistence type="predicted"/>
<dbReference type="InterPro" id="IPR016032">
    <property type="entry name" value="Sig_transdc_resp-reg_C-effctor"/>
</dbReference>
<dbReference type="GO" id="GO:0003677">
    <property type="term" value="F:DNA binding"/>
    <property type="evidence" value="ECO:0007669"/>
    <property type="project" value="UniProtKB-KW"/>
</dbReference>
<protein>
    <submittedName>
        <fullName evidence="5">Response regulator transcription factor</fullName>
    </submittedName>
</protein>
<dbReference type="PRINTS" id="PR00038">
    <property type="entry name" value="HTHLUXR"/>
</dbReference>
<dbReference type="Pfam" id="PF00196">
    <property type="entry name" value="GerE"/>
    <property type="match status" value="1"/>
</dbReference>
<keyword evidence="3" id="KW-0804">Transcription</keyword>
<dbReference type="PROSITE" id="PS00622">
    <property type="entry name" value="HTH_LUXR_1"/>
    <property type="match status" value="1"/>
</dbReference>
<dbReference type="SUPFAM" id="SSF46894">
    <property type="entry name" value="C-terminal effector domain of the bipartite response regulators"/>
    <property type="match status" value="1"/>
</dbReference>
<dbReference type="InterPro" id="IPR036388">
    <property type="entry name" value="WH-like_DNA-bd_sf"/>
</dbReference>
<dbReference type="EMBL" id="DSEE01000207">
    <property type="protein sequence ID" value="HER40130.1"/>
    <property type="molecule type" value="Genomic_DNA"/>
</dbReference>